<reference evidence="7" key="1">
    <citation type="journal article" date="2020" name="Stud. Mycol.">
        <title>101 Dothideomycetes genomes: a test case for predicting lifestyles and emergence of pathogens.</title>
        <authorList>
            <person name="Haridas S."/>
            <person name="Albert R."/>
            <person name="Binder M."/>
            <person name="Bloem J."/>
            <person name="Labutti K."/>
            <person name="Salamov A."/>
            <person name="Andreopoulos B."/>
            <person name="Baker S."/>
            <person name="Barry K."/>
            <person name="Bills G."/>
            <person name="Bluhm B."/>
            <person name="Cannon C."/>
            <person name="Castanera R."/>
            <person name="Culley D."/>
            <person name="Daum C."/>
            <person name="Ezra D."/>
            <person name="Gonzalez J."/>
            <person name="Henrissat B."/>
            <person name="Kuo A."/>
            <person name="Liang C."/>
            <person name="Lipzen A."/>
            <person name="Lutzoni F."/>
            <person name="Magnuson J."/>
            <person name="Mondo S."/>
            <person name="Nolan M."/>
            <person name="Ohm R."/>
            <person name="Pangilinan J."/>
            <person name="Park H.-J."/>
            <person name="Ramirez L."/>
            <person name="Alfaro M."/>
            <person name="Sun H."/>
            <person name="Tritt A."/>
            <person name="Yoshinaga Y."/>
            <person name="Zwiers L.-H."/>
            <person name="Turgeon B."/>
            <person name="Goodwin S."/>
            <person name="Spatafora J."/>
            <person name="Crous P."/>
            <person name="Grigoriev I."/>
        </authorList>
    </citation>
    <scope>NUCLEOTIDE SEQUENCE</scope>
    <source>
        <strain evidence="7">CBS 110217</strain>
    </source>
</reference>
<sequence>MLGRGVNSSREPDFRTNTRIATAPNRHQYVSFQTSSTKPPYSSHSSDYYLSLQNSYYSSLLADISSTAAGQQTQNSYYSWLLADISSAAAAQSSYVAAATDTGAAHRTGTTSTNALVIETGTISSSSSSSGHKNHRGELGKGAKAGIGVAVPLIVLIVGLVVAWMKKRKVKKTFTPALRPNVQIARAPVYQYQPPQQQQQPTGYDQQQQHHPVAHAPTPTVQMPPQHGASELSGTHAPAPGSAEMEHAHEGTNQYTGPYGGYKAPEPGVAEIAHEYDFARPGIVEIGDAREEVPSIGGGKGRKSKLGWF</sequence>
<name>A0A9P4HEX9_9PLEO</name>
<feature type="transmembrane region" description="Helical" evidence="6">
    <location>
        <begin position="145"/>
        <end position="165"/>
    </location>
</feature>
<feature type="region of interest" description="Disordered" evidence="5">
    <location>
        <begin position="193"/>
        <end position="260"/>
    </location>
</feature>
<dbReference type="OrthoDB" id="3801402at2759"/>
<dbReference type="Proteomes" id="UP000799777">
    <property type="component" value="Unassembled WGS sequence"/>
</dbReference>
<feature type="compositionally biased region" description="Low complexity" evidence="5">
    <location>
        <begin position="193"/>
        <end position="221"/>
    </location>
</feature>
<evidence type="ECO:0000256" key="2">
    <source>
        <dbReference type="ARBA" id="ARBA00022692"/>
    </source>
</evidence>
<evidence type="ECO:0000256" key="1">
    <source>
        <dbReference type="ARBA" id="ARBA00004167"/>
    </source>
</evidence>
<keyword evidence="2 6" id="KW-0812">Transmembrane</keyword>
<evidence type="ECO:0000313" key="7">
    <source>
        <dbReference type="EMBL" id="KAF2033019.1"/>
    </source>
</evidence>
<protein>
    <submittedName>
        <fullName evidence="7">Uncharacterized protein</fullName>
    </submittedName>
</protein>
<evidence type="ECO:0000313" key="8">
    <source>
        <dbReference type="Proteomes" id="UP000799777"/>
    </source>
</evidence>
<accession>A0A9P4HEX9</accession>
<evidence type="ECO:0000256" key="4">
    <source>
        <dbReference type="ARBA" id="ARBA00023136"/>
    </source>
</evidence>
<dbReference type="EMBL" id="ML978169">
    <property type="protein sequence ID" value="KAF2033019.1"/>
    <property type="molecule type" value="Genomic_DNA"/>
</dbReference>
<dbReference type="GO" id="GO:0016020">
    <property type="term" value="C:membrane"/>
    <property type="evidence" value="ECO:0007669"/>
    <property type="project" value="UniProtKB-SubCell"/>
</dbReference>
<evidence type="ECO:0000256" key="3">
    <source>
        <dbReference type="ARBA" id="ARBA00022989"/>
    </source>
</evidence>
<gene>
    <name evidence="7" type="ORF">EK21DRAFT_86740</name>
</gene>
<keyword evidence="4 6" id="KW-0472">Membrane</keyword>
<dbReference type="PANTHER" id="PTHR15549">
    <property type="entry name" value="PAIRED IMMUNOGLOBULIN-LIKE TYPE 2 RECEPTOR"/>
    <property type="match status" value="1"/>
</dbReference>
<dbReference type="AlphaFoldDB" id="A0A9P4HEX9"/>
<keyword evidence="8" id="KW-1185">Reference proteome</keyword>
<comment type="caution">
    <text evidence="7">The sequence shown here is derived from an EMBL/GenBank/DDBJ whole genome shotgun (WGS) entry which is preliminary data.</text>
</comment>
<evidence type="ECO:0000256" key="5">
    <source>
        <dbReference type="SAM" id="MobiDB-lite"/>
    </source>
</evidence>
<evidence type="ECO:0000256" key="6">
    <source>
        <dbReference type="SAM" id="Phobius"/>
    </source>
</evidence>
<keyword evidence="3 6" id="KW-1133">Transmembrane helix</keyword>
<organism evidence="7 8">
    <name type="scientific">Setomelanomma holmii</name>
    <dbReference type="NCBI Taxonomy" id="210430"/>
    <lineage>
        <taxon>Eukaryota</taxon>
        <taxon>Fungi</taxon>
        <taxon>Dikarya</taxon>
        <taxon>Ascomycota</taxon>
        <taxon>Pezizomycotina</taxon>
        <taxon>Dothideomycetes</taxon>
        <taxon>Pleosporomycetidae</taxon>
        <taxon>Pleosporales</taxon>
        <taxon>Pleosporineae</taxon>
        <taxon>Phaeosphaeriaceae</taxon>
        <taxon>Setomelanomma</taxon>
    </lineage>
</organism>
<dbReference type="GO" id="GO:0071944">
    <property type="term" value="C:cell periphery"/>
    <property type="evidence" value="ECO:0007669"/>
    <property type="project" value="UniProtKB-ARBA"/>
</dbReference>
<comment type="subcellular location">
    <subcellularLocation>
        <location evidence="1">Membrane</location>
        <topology evidence="1">Single-pass membrane protein</topology>
    </subcellularLocation>
</comment>
<proteinExistence type="predicted"/>
<dbReference type="InterPro" id="IPR051694">
    <property type="entry name" value="Immunoregulatory_rcpt-like"/>
</dbReference>